<evidence type="ECO:0000313" key="2">
    <source>
        <dbReference type="EMBL" id="SHM97131.1"/>
    </source>
</evidence>
<sequence>MDMLQHAKFILSQAFDKRELKEKIEKMSLDTLSLYGENPRKTSASFAKQQAESRHKMAAEGKINAFGMKELINQLTQHSGEDEILFYYVKTEGHTGEIYFLKDSLIGVQFVERKHGKYAPGYRPDML</sequence>
<dbReference type="Proteomes" id="UP000321726">
    <property type="component" value="Unassembled WGS sequence"/>
</dbReference>
<evidence type="ECO:0000313" key="1">
    <source>
        <dbReference type="EMBL" id="GEN26345.1"/>
    </source>
</evidence>
<organism evidence="2 3">
    <name type="scientific">Halomonas cupida</name>
    <dbReference type="NCBI Taxonomy" id="44933"/>
    <lineage>
        <taxon>Bacteria</taxon>
        <taxon>Pseudomonadati</taxon>
        <taxon>Pseudomonadota</taxon>
        <taxon>Gammaproteobacteria</taxon>
        <taxon>Oceanospirillales</taxon>
        <taxon>Halomonadaceae</taxon>
        <taxon>Halomonas</taxon>
    </lineage>
</organism>
<dbReference type="RefSeq" id="WP_073437391.1">
    <property type="nucleotide sequence ID" value="NZ_BJXU01000217.1"/>
</dbReference>
<protein>
    <submittedName>
        <fullName evidence="2">Uncharacterized protein</fullName>
    </submittedName>
</protein>
<dbReference type="Proteomes" id="UP000184123">
    <property type="component" value="Unassembled WGS sequence"/>
</dbReference>
<reference evidence="2 3" key="1">
    <citation type="submission" date="2016-11" db="EMBL/GenBank/DDBJ databases">
        <authorList>
            <person name="Jaros S."/>
            <person name="Januszkiewicz K."/>
            <person name="Wedrychowicz H."/>
        </authorList>
    </citation>
    <scope>NUCLEOTIDE SEQUENCE [LARGE SCALE GENOMIC DNA]</scope>
    <source>
        <strain evidence="2 3">DSM 4740</strain>
    </source>
</reference>
<dbReference type="EMBL" id="BJXU01000217">
    <property type="protein sequence ID" value="GEN26345.1"/>
    <property type="molecule type" value="Genomic_DNA"/>
</dbReference>
<evidence type="ECO:0000313" key="3">
    <source>
        <dbReference type="Proteomes" id="UP000184123"/>
    </source>
</evidence>
<accession>A0A1M7N0Z0</accession>
<dbReference type="EMBL" id="FRCA01000024">
    <property type="protein sequence ID" value="SHM97131.1"/>
    <property type="molecule type" value="Genomic_DNA"/>
</dbReference>
<dbReference type="STRING" id="44933.SAMN05660971_04426"/>
<name>A0A1M7N0Z0_9GAMM</name>
<reference evidence="1 4" key="2">
    <citation type="submission" date="2019-07" db="EMBL/GenBank/DDBJ databases">
        <title>Whole genome shotgun sequence of Halomonas cupida NBRC 102219.</title>
        <authorList>
            <person name="Hosoyama A."/>
            <person name="Uohara A."/>
            <person name="Ohji S."/>
            <person name="Ichikawa N."/>
        </authorList>
    </citation>
    <scope>NUCLEOTIDE SEQUENCE [LARGE SCALE GENOMIC DNA]</scope>
    <source>
        <strain evidence="1 4">NBRC 102219</strain>
    </source>
</reference>
<proteinExistence type="predicted"/>
<dbReference type="AlphaFoldDB" id="A0A1M7N0Z0"/>
<gene>
    <name evidence="1" type="ORF">HCU01_42940</name>
    <name evidence="2" type="ORF">SAMN05660971_04426</name>
</gene>
<keyword evidence="4" id="KW-1185">Reference proteome</keyword>
<evidence type="ECO:0000313" key="4">
    <source>
        <dbReference type="Proteomes" id="UP000321726"/>
    </source>
</evidence>